<dbReference type="AlphaFoldDB" id="A0A9D1FN63"/>
<sequence length="62" mass="7484">MCTENAKCEKTILRHVWQNYVEMAVYKELYRLRKEKIERVFADAKEKHGMRYTFANQKTALA</sequence>
<proteinExistence type="predicted"/>
<name>A0A9D1FN63_9FIRM</name>
<evidence type="ECO:0008006" key="3">
    <source>
        <dbReference type="Google" id="ProtNLM"/>
    </source>
</evidence>
<dbReference type="Proteomes" id="UP000824002">
    <property type="component" value="Unassembled WGS sequence"/>
</dbReference>
<reference evidence="1" key="2">
    <citation type="journal article" date="2021" name="PeerJ">
        <title>Extensive microbial diversity within the chicken gut microbiome revealed by metagenomics and culture.</title>
        <authorList>
            <person name="Gilroy R."/>
            <person name="Ravi A."/>
            <person name="Getino M."/>
            <person name="Pursley I."/>
            <person name="Horton D.L."/>
            <person name="Alikhan N.F."/>
            <person name="Baker D."/>
            <person name="Gharbi K."/>
            <person name="Hall N."/>
            <person name="Watson M."/>
            <person name="Adriaenssens E.M."/>
            <person name="Foster-Nyarko E."/>
            <person name="Jarju S."/>
            <person name="Secka A."/>
            <person name="Antonio M."/>
            <person name="Oren A."/>
            <person name="Chaudhuri R.R."/>
            <person name="La Ragione R."/>
            <person name="Hildebrand F."/>
            <person name="Pallen M.J."/>
        </authorList>
    </citation>
    <scope>NUCLEOTIDE SEQUENCE</scope>
    <source>
        <strain evidence="1">CHK199-13235</strain>
    </source>
</reference>
<evidence type="ECO:0000313" key="2">
    <source>
        <dbReference type="Proteomes" id="UP000824002"/>
    </source>
</evidence>
<reference evidence="1" key="1">
    <citation type="submission" date="2020-10" db="EMBL/GenBank/DDBJ databases">
        <authorList>
            <person name="Gilroy R."/>
        </authorList>
    </citation>
    <scope>NUCLEOTIDE SEQUENCE</scope>
    <source>
        <strain evidence="1">CHK199-13235</strain>
    </source>
</reference>
<evidence type="ECO:0000313" key="1">
    <source>
        <dbReference type="EMBL" id="HIS76789.1"/>
    </source>
</evidence>
<dbReference type="EMBL" id="DVJP01000054">
    <property type="protein sequence ID" value="HIS76789.1"/>
    <property type="molecule type" value="Genomic_DNA"/>
</dbReference>
<protein>
    <recommendedName>
        <fullName evidence="3">Transposase DDE domain-containing protein</fullName>
    </recommendedName>
</protein>
<gene>
    <name evidence="1" type="ORF">IAB51_08275</name>
</gene>
<accession>A0A9D1FN63</accession>
<organism evidence="1 2">
    <name type="scientific">Candidatus Merdivicinus excrementipullorum</name>
    <dbReference type="NCBI Taxonomy" id="2840867"/>
    <lineage>
        <taxon>Bacteria</taxon>
        <taxon>Bacillati</taxon>
        <taxon>Bacillota</taxon>
        <taxon>Clostridia</taxon>
        <taxon>Eubacteriales</taxon>
        <taxon>Oscillospiraceae</taxon>
        <taxon>Oscillospiraceae incertae sedis</taxon>
        <taxon>Candidatus Merdivicinus</taxon>
    </lineage>
</organism>
<comment type="caution">
    <text evidence="1">The sequence shown here is derived from an EMBL/GenBank/DDBJ whole genome shotgun (WGS) entry which is preliminary data.</text>
</comment>